<dbReference type="Gene3D" id="3.40.50.450">
    <property type="match status" value="1"/>
</dbReference>
<keyword evidence="3" id="KW-1185">Reference proteome</keyword>
<feature type="region of interest" description="Disordered" evidence="1">
    <location>
        <begin position="225"/>
        <end position="249"/>
    </location>
</feature>
<accession>A0A8J2WI32</accession>
<evidence type="ECO:0008006" key="4">
    <source>
        <dbReference type="Google" id="ProtNLM"/>
    </source>
</evidence>
<protein>
    <recommendedName>
        <fullName evidence="4">Cytokinin riboside 5'-monophosphate phosphoribohydrolase</fullName>
    </recommendedName>
</protein>
<dbReference type="GO" id="GO:0016799">
    <property type="term" value="F:hydrolase activity, hydrolyzing N-glycosyl compounds"/>
    <property type="evidence" value="ECO:0007669"/>
    <property type="project" value="TreeGrafter"/>
</dbReference>
<dbReference type="PANTHER" id="PTHR31223">
    <property type="entry name" value="LOG FAMILY PROTEIN YJL055W"/>
    <property type="match status" value="1"/>
</dbReference>
<sequence length="550" mass="59997">MRVCVYASSSPKTSSAFVAQGRRLGRLLAERGHVLINGGGKFGGMGALNEGCRAAGGVIECVIHEMFVVDEGEFEGSDHLIVCQGDDLGERKRALVERCDVIIVLPGGLGTLDEMLDAAALSQLGMPNARPVVAVNIDGYYDSTLKQLERARQEGLLSKNPADILASVPDVDAALAWCEEHAGSVSGARAVARSVKGPARDAWVFGAGVGAGLFLGWARTRGKHKLSNPTSDAGKKAAESPEEFQKRDPAYMRIRESDRKYKDKKPRVADMDEAQLAKHVAADRFKNRNDALTRGGSKLAKIKDAPLAMAIDYLLHALKVDVDKLLSGEKVWAQNTLIWIEKIENDASVLVLDGEGTDGLYYEVGAAEKTAQGPMTEIMNLSNRGQGNTFDTGRQNRFRFQPPPLTATQRAALEAYAAKLIERSSSDDVLAFHFGGAEKKWLRELGIPTEHFADALQFIRYILGAKGNGQFPGLAFFIYTFYDCIQTHTGLDDSEFTIKLVHEMVAGLVRRRDGKNKEMLDIYVAPSLEWARGDKAAPRAPVKYPGMGNW</sequence>
<organism evidence="2 3">
    <name type="scientific">Pelagomonas calceolata</name>
    <dbReference type="NCBI Taxonomy" id="35677"/>
    <lineage>
        <taxon>Eukaryota</taxon>
        <taxon>Sar</taxon>
        <taxon>Stramenopiles</taxon>
        <taxon>Ochrophyta</taxon>
        <taxon>Pelagophyceae</taxon>
        <taxon>Pelagomonadales</taxon>
        <taxon>Pelagomonadaceae</taxon>
        <taxon>Pelagomonas</taxon>
    </lineage>
</organism>
<dbReference type="OrthoDB" id="414463at2759"/>
<evidence type="ECO:0000256" key="1">
    <source>
        <dbReference type="SAM" id="MobiDB-lite"/>
    </source>
</evidence>
<reference evidence="2" key="1">
    <citation type="submission" date="2021-11" db="EMBL/GenBank/DDBJ databases">
        <authorList>
            <consortium name="Genoscope - CEA"/>
            <person name="William W."/>
        </authorList>
    </citation>
    <scope>NUCLEOTIDE SEQUENCE</scope>
</reference>
<dbReference type="InterPro" id="IPR005269">
    <property type="entry name" value="LOG"/>
</dbReference>
<dbReference type="GO" id="GO:0009691">
    <property type="term" value="P:cytokinin biosynthetic process"/>
    <property type="evidence" value="ECO:0007669"/>
    <property type="project" value="InterPro"/>
</dbReference>
<evidence type="ECO:0000313" key="3">
    <source>
        <dbReference type="Proteomes" id="UP000789595"/>
    </source>
</evidence>
<dbReference type="AlphaFoldDB" id="A0A8J2WI32"/>
<feature type="compositionally biased region" description="Basic and acidic residues" evidence="1">
    <location>
        <begin position="233"/>
        <end position="249"/>
    </location>
</feature>
<proteinExistence type="predicted"/>
<evidence type="ECO:0000313" key="2">
    <source>
        <dbReference type="EMBL" id="CAH0369375.1"/>
    </source>
</evidence>
<dbReference type="PANTHER" id="PTHR31223:SF70">
    <property type="entry name" value="LOG FAMILY PROTEIN YJL055W"/>
    <property type="match status" value="1"/>
</dbReference>
<dbReference type="SUPFAM" id="SSF102405">
    <property type="entry name" value="MCP/YpsA-like"/>
    <property type="match status" value="1"/>
</dbReference>
<dbReference type="GO" id="GO:0005829">
    <property type="term" value="C:cytosol"/>
    <property type="evidence" value="ECO:0007669"/>
    <property type="project" value="TreeGrafter"/>
</dbReference>
<gene>
    <name evidence="2" type="ORF">PECAL_2P24960</name>
</gene>
<dbReference type="Pfam" id="PF03641">
    <property type="entry name" value="Lysine_decarbox"/>
    <property type="match status" value="1"/>
</dbReference>
<dbReference type="EMBL" id="CAKKNE010000002">
    <property type="protein sequence ID" value="CAH0369375.1"/>
    <property type="molecule type" value="Genomic_DNA"/>
</dbReference>
<name>A0A8J2WI32_9STRA</name>
<dbReference type="NCBIfam" id="TIGR00730">
    <property type="entry name" value="Rossman fold protein, TIGR00730 family"/>
    <property type="match status" value="1"/>
</dbReference>
<dbReference type="InterPro" id="IPR031100">
    <property type="entry name" value="LOG_fam"/>
</dbReference>
<dbReference type="Proteomes" id="UP000789595">
    <property type="component" value="Unassembled WGS sequence"/>
</dbReference>
<comment type="caution">
    <text evidence="2">The sequence shown here is derived from an EMBL/GenBank/DDBJ whole genome shotgun (WGS) entry which is preliminary data.</text>
</comment>